<evidence type="ECO:0008006" key="3">
    <source>
        <dbReference type="Google" id="ProtNLM"/>
    </source>
</evidence>
<dbReference type="EMBL" id="JANIBK010000222">
    <property type="protein sequence ID" value="MCQ8130771.1"/>
    <property type="molecule type" value="Genomic_DNA"/>
</dbReference>
<dbReference type="RefSeq" id="WP_256617178.1">
    <property type="nucleotide sequence ID" value="NZ_JANIBK010000222.1"/>
</dbReference>
<dbReference type="Proteomes" id="UP001524586">
    <property type="component" value="Unassembled WGS sequence"/>
</dbReference>
<evidence type="ECO:0000313" key="2">
    <source>
        <dbReference type="Proteomes" id="UP001524586"/>
    </source>
</evidence>
<proteinExistence type="predicted"/>
<reference evidence="1 2" key="1">
    <citation type="submission" date="2022-07" db="EMBL/GenBank/DDBJ databases">
        <title>Methylomonas rivi sp. nov., Methylomonas rosea sp. nov., Methylomonas aureus sp. nov. and Methylomonas subterranea sp. nov., four novel methanotrophs isolated from a freshwater creek and the deep terrestrial subsurface.</title>
        <authorList>
            <person name="Abin C."/>
            <person name="Sankaranarayanan K."/>
            <person name="Garner C."/>
            <person name="Sindelar R."/>
            <person name="Kotary K."/>
            <person name="Garner R."/>
            <person name="Barclay S."/>
            <person name="Lawson P."/>
            <person name="Krumholz L."/>
        </authorList>
    </citation>
    <scope>NUCLEOTIDE SEQUENCE [LARGE SCALE GENOMIC DNA]</scope>
    <source>
        <strain evidence="1 2">WSC-6</strain>
    </source>
</reference>
<name>A0ABT1UA84_9GAMM</name>
<sequence>MPWLISNDIQEYKKMLKRMNELDEQSNGWFSIALDKIDSDNFPYPNYVDMNDQNPAWYTAICTYDFFAIQPLLARIAYSWKDKSFSEEDEYRLIIKRDEDILTKLDKRPVKFKEGKTFLVPYVEIPYDFQNHRIIEEVIVGPCPHPIETASSAQQFLQRSLKHGVVVNNSKIPYRYW</sequence>
<keyword evidence="2" id="KW-1185">Reference proteome</keyword>
<comment type="caution">
    <text evidence="1">The sequence shown here is derived from an EMBL/GenBank/DDBJ whole genome shotgun (WGS) entry which is preliminary data.</text>
</comment>
<organism evidence="1 2">
    <name type="scientific">Methylomonas rivi</name>
    <dbReference type="NCBI Taxonomy" id="2952226"/>
    <lineage>
        <taxon>Bacteria</taxon>
        <taxon>Pseudomonadati</taxon>
        <taxon>Pseudomonadota</taxon>
        <taxon>Gammaproteobacteria</taxon>
        <taxon>Methylococcales</taxon>
        <taxon>Methylococcaceae</taxon>
        <taxon>Methylomonas</taxon>
    </lineage>
</organism>
<protein>
    <recommendedName>
        <fullName evidence="3">Immunity protein 43 domain-containing protein</fullName>
    </recommendedName>
</protein>
<gene>
    <name evidence="1" type="ORF">NP596_20115</name>
</gene>
<accession>A0ABT1UA84</accession>
<evidence type="ECO:0000313" key="1">
    <source>
        <dbReference type="EMBL" id="MCQ8130771.1"/>
    </source>
</evidence>